<organism evidence="2 3">
    <name type="scientific">Streptomonospora wellingtoniae</name>
    <dbReference type="NCBI Taxonomy" id="3075544"/>
    <lineage>
        <taxon>Bacteria</taxon>
        <taxon>Bacillati</taxon>
        <taxon>Actinomycetota</taxon>
        <taxon>Actinomycetes</taxon>
        <taxon>Streptosporangiales</taxon>
        <taxon>Nocardiopsidaceae</taxon>
        <taxon>Streptomonospora</taxon>
    </lineage>
</organism>
<feature type="domain" description="VOC" evidence="1">
    <location>
        <begin position="3"/>
        <end position="125"/>
    </location>
</feature>
<dbReference type="Proteomes" id="UP001183226">
    <property type="component" value="Unassembled WGS sequence"/>
</dbReference>
<evidence type="ECO:0000259" key="1">
    <source>
        <dbReference type="PROSITE" id="PS51819"/>
    </source>
</evidence>
<dbReference type="InterPro" id="IPR029068">
    <property type="entry name" value="Glyas_Bleomycin-R_OHBP_Dase"/>
</dbReference>
<reference evidence="3" key="1">
    <citation type="submission" date="2023-07" db="EMBL/GenBank/DDBJ databases">
        <title>30 novel species of actinomycetes from the DSMZ collection.</title>
        <authorList>
            <person name="Nouioui I."/>
        </authorList>
    </citation>
    <scope>NUCLEOTIDE SEQUENCE [LARGE SCALE GENOMIC DNA]</scope>
    <source>
        <strain evidence="3">DSM 45055</strain>
    </source>
</reference>
<evidence type="ECO:0000313" key="2">
    <source>
        <dbReference type="EMBL" id="MDT0304989.1"/>
    </source>
</evidence>
<dbReference type="InterPro" id="IPR037523">
    <property type="entry name" value="VOC_core"/>
</dbReference>
<name>A0ABU2L0A3_9ACTN</name>
<dbReference type="Gene3D" id="3.10.180.10">
    <property type="entry name" value="2,3-Dihydroxybiphenyl 1,2-Dioxygenase, domain 1"/>
    <property type="match status" value="1"/>
</dbReference>
<dbReference type="EMBL" id="JAVREK010000033">
    <property type="protein sequence ID" value="MDT0304989.1"/>
    <property type="molecule type" value="Genomic_DNA"/>
</dbReference>
<dbReference type="RefSeq" id="WP_311547502.1">
    <property type="nucleotide sequence ID" value="NZ_JAVREK010000033.1"/>
</dbReference>
<dbReference type="PANTHER" id="PTHR34109">
    <property type="entry name" value="BNAUNNG04460D PROTEIN-RELATED"/>
    <property type="match status" value="1"/>
</dbReference>
<protein>
    <submittedName>
        <fullName evidence="2">VOC family protein</fullName>
    </submittedName>
</protein>
<comment type="caution">
    <text evidence="2">The sequence shown here is derived from an EMBL/GenBank/DDBJ whole genome shotgun (WGS) entry which is preliminary data.</text>
</comment>
<keyword evidence="3" id="KW-1185">Reference proteome</keyword>
<proteinExistence type="predicted"/>
<accession>A0ABU2L0A3</accession>
<dbReference type="Pfam" id="PF00903">
    <property type="entry name" value="Glyoxalase"/>
    <property type="match status" value="1"/>
</dbReference>
<evidence type="ECO:0000313" key="3">
    <source>
        <dbReference type="Proteomes" id="UP001183226"/>
    </source>
</evidence>
<gene>
    <name evidence="2" type="ORF">RM446_22945</name>
</gene>
<dbReference type="SUPFAM" id="SSF54593">
    <property type="entry name" value="Glyoxalase/Bleomycin resistance protein/Dihydroxybiphenyl dioxygenase"/>
    <property type="match status" value="1"/>
</dbReference>
<sequence length="125" mass="13546">MATKLFPMLSCGDLARSLAFYRDLLGGVETYRFPEEGPPQFVALAVGGSEIGLGPVSAQPWHGRRQRPATGHRIELCVYVDDVDDAFARAGADGFEAVAEPAETPWGERIAWIGDPDGNLVMLTR</sequence>
<dbReference type="InterPro" id="IPR004360">
    <property type="entry name" value="Glyas_Fos-R_dOase_dom"/>
</dbReference>
<dbReference type="PROSITE" id="PS51819">
    <property type="entry name" value="VOC"/>
    <property type="match status" value="1"/>
</dbReference>